<organism evidence="1 2">
    <name type="scientific">Hanseniaspora valbyensis NRRL Y-1626</name>
    <dbReference type="NCBI Taxonomy" id="766949"/>
    <lineage>
        <taxon>Eukaryota</taxon>
        <taxon>Fungi</taxon>
        <taxon>Dikarya</taxon>
        <taxon>Ascomycota</taxon>
        <taxon>Saccharomycotina</taxon>
        <taxon>Saccharomycetes</taxon>
        <taxon>Saccharomycodales</taxon>
        <taxon>Saccharomycodaceae</taxon>
        <taxon>Hanseniaspora</taxon>
    </lineage>
</organism>
<proteinExistence type="predicted"/>
<keyword evidence="2" id="KW-1185">Reference proteome</keyword>
<protein>
    <submittedName>
        <fullName evidence="1">Uncharacterized protein</fullName>
    </submittedName>
</protein>
<dbReference type="EMBL" id="LXPE01000001">
    <property type="protein sequence ID" value="OBA28982.1"/>
    <property type="molecule type" value="Genomic_DNA"/>
</dbReference>
<reference evidence="2" key="1">
    <citation type="journal article" date="2016" name="Proc. Natl. Acad. Sci. U.S.A.">
        <title>Comparative genomics of biotechnologically important yeasts.</title>
        <authorList>
            <person name="Riley R."/>
            <person name="Haridas S."/>
            <person name="Wolfe K.H."/>
            <person name="Lopes M.R."/>
            <person name="Hittinger C.T."/>
            <person name="Goeker M."/>
            <person name="Salamov A.A."/>
            <person name="Wisecaver J.H."/>
            <person name="Long T.M."/>
            <person name="Calvey C.H."/>
            <person name="Aerts A.L."/>
            <person name="Barry K.W."/>
            <person name="Choi C."/>
            <person name="Clum A."/>
            <person name="Coughlan A.Y."/>
            <person name="Deshpande S."/>
            <person name="Douglass A.P."/>
            <person name="Hanson S.J."/>
            <person name="Klenk H.-P."/>
            <person name="LaButti K.M."/>
            <person name="Lapidus A."/>
            <person name="Lindquist E.A."/>
            <person name="Lipzen A.M."/>
            <person name="Meier-Kolthoff J.P."/>
            <person name="Ohm R.A."/>
            <person name="Otillar R.P."/>
            <person name="Pangilinan J.L."/>
            <person name="Peng Y."/>
            <person name="Rokas A."/>
            <person name="Rosa C.A."/>
            <person name="Scheuner C."/>
            <person name="Sibirny A.A."/>
            <person name="Slot J.C."/>
            <person name="Stielow J.B."/>
            <person name="Sun H."/>
            <person name="Kurtzman C.P."/>
            <person name="Blackwell M."/>
            <person name="Grigoriev I.V."/>
            <person name="Jeffries T.W."/>
        </authorList>
    </citation>
    <scope>NUCLEOTIDE SEQUENCE [LARGE SCALE GENOMIC DNA]</scope>
    <source>
        <strain evidence="2">NRRL Y-1626</strain>
    </source>
</reference>
<evidence type="ECO:0000313" key="2">
    <source>
        <dbReference type="Proteomes" id="UP000092321"/>
    </source>
</evidence>
<dbReference type="AlphaFoldDB" id="A0A1B7TJQ3"/>
<sequence>MTVDTANKEEIVTETQLHTQDTHLNDNIDQLKQTLLDLKSKNTKLFKIEDNLIQDNIKISNKKMSLLACIEEMYEERKESSNFKYQDYENSSLEELAQLVKQYDNSFDLNNDNLSKDMKLNIEEYKKRVLGIK</sequence>
<accession>A0A1B7TJQ3</accession>
<comment type="caution">
    <text evidence="1">The sequence shown here is derived from an EMBL/GenBank/DDBJ whole genome shotgun (WGS) entry which is preliminary data.</text>
</comment>
<gene>
    <name evidence="1" type="ORF">HANVADRAFT_37</name>
</gene>
<dbReference type="Proteomes" id="UP000092321">
    <property type="component" value="Unassembled WGS sequence"/>
</dbReference>
<name>A0A1B7TJQ3_9ASCO</name>
<evidence type="ECO:0000313" key="1">
    <source>
        <dbReference type="EMBL" id="OBA28982.1"/>
    </source>
</evidence>